<protein>
    <submittedName>
        <fullName evidence="2">Uncharacterized protein</fullName>
    </submittedName>
</protein>
<reference evidence="2 3" key="1">
    <citation type="submission" date="2019-03" db="EMBL/GenBank/DDBJ databases">
        <title>First draft genome of Liparis tanakae, snailfish: a comprehensive survey of snailfish specific genes.</title>
        <authorList>
            <person name="Kim W."/>
            <person name="Song I."/>
            <person name="Jeong J.-H."/>
            <person name="Kim D."/>
            <person name="Kim S."/>
            <person name="Ryu S."/>
            <person name="Song J.Y."/>
            <person name="Lee S.K."/>
        </authorList>
    </citation>
    <scope>NUCLEOTIDE SEQUENCE [LARGE SCALE GENOMIC DNA]</scope>
    <source>
        <tissue evidence="2">Muscle</tissue>
    </source>
</reference>
<proteinExistence type="predicted"/>
<comment type="caution">
    <text evidence="2">The sequence shown here is derived from an EMBL/GenBank/DDBJ whole genome shotgun (WGS) entry which is preliminary data.</text>
</comment>
<dbReference type="AlphaFoldDB" id="A0A4Z2G7I2"/>
<feature type="region of interest" description="Disordered" evidence="1">
    <location>
        <begin position="1"/>
        <end position="36"/>
    </location>
</feature>
<evidence type="ECO:0000313" key="2">
    <source>
        <dbReference type="EMBL" id="TNN49459.1"/>
    </source>
</evidence>
<feature type="compositionally biased region" description="Polar residues" evidence="1">
    <location>
        <begin position="1"/>
        <end position="11"/>
    </location>
</feature>
<accession>A0A4Z2G7I2</accession>
<evidence type="ECO:0000313" key="3">
    <source>
        <dbReference type="Proteomes" id="UP000314294"/>
    </source>
</evidence>
<feature type="region of interest" description="Disordered" evidence="1">
    <location>
        <begin position="73"/>
        <end position="111"/>
    </location>
</feature>
<evidence type="ECO:0000256" key="1">
    <source>
        <dbReference type="SAM" id="MobiDB-lite"/>
    </source>
</evidence>
<keyword evidence="3" id="KW-1185">Reference proteome</keyword>
<dbReference type="Proteomes" id="UP000314294">
    <property type="component" value="Unassembled WGS sequence"/>
</dbReference>
<gene>
    <name evidence="2" type="ORF">EYF80_040355</name>
</gene>
<name>A0A4Z2G7I2_9TELE</name>
<sequence>MSRNLSRNLSDATERPHGAQSNTQEARCSGRLQTREHPNQIRIFADPDMSENLNVVVSVLDTRISMLRWEKIQSRPGSADSSEHLAVPAEQSPLEEAQDDQTKGSVCDLKE</sequence>
<organism evidence="2 3">
    <name type="scientific">Liparis tanakae</name>
    <name type="common">Tanaka's snailfish</name>
    <dbReference type="NCBI Taxonomy" id="230148"/>
    <lineage>
        <taxon>Eukaryota</taxon>
        <taxon>Metazoa</taxon>
        <taxon>Chordata</taxon>
        <taxon>Craniata</taxon>
        <taxon>Vertebrata</taxon>
        <taxon>Euteleostomi</taxon>
        <taxon>Actinopterygii</taxon>
        <taxon>Neopterygii</taxon>
        <taxon>Teleostei</taxon>
        <taxon>Neoteleostei</taxon>
        <taxon>Acanthomorphata</taxon>
        <taxon>Eupercaria</taxon>
        <taxon>Perciformes</taxon>
        <taxon>Cottioidei</taxon>
        <taxon>Cottales</taxon>
        <taxon>Liparidae</taxon>
        <taxon>Liparis</taxon>
    </lineage>
</organism>
<dbReference type="EMBL" id="SRLO01000656">
    <property type="protein sequence ID" value="TNN49459.1"/>
    <property type="molecule type" value="Genomic_DNA"/>
</dbReference>